<evidence type="ECO:0000313" key="2">
    <source>
        <dbReference type="Proteomes" id="UP000596742"/>
    </source>
</evidence>
<organism evidence="1 2">
    <name type="scientific">Mytilus galloprovincialis</name>
    <name type="common">Mediterranean mussel</name>
    <dbReference type="NCBI Taxonomy" id="29158"/>
    <lineage>
        <taxon>Eukaryota</taxon>
        <taxon>Metazoa</taxon>
        <taxon>Spiralia</taxon>
        <taxon>Lophotrochozoa</taxon>
        <taxon>Mollusca</taxon>
        <taxon>Bivalvia</taxon>
        <taxon>Autobranchia</taxon>
        <taxon>Pteriomorphia</taxon>
        <taxon>Mytilida</taxon>
        <taxon>Mytiloidea</taxon>
        <taxon>Mytilidae</taxon>
        <taxon>Mytilinae</taxon>
        <taxon>Mytilus</taxon>
    </lineage>
</organism>
<dbReference type="Proteomes" id="UP000596742">
    <property type="component" value="Unassembled WGS sequence"/>
</dbReference>
<accession>A0A8B6BGD1</accession>
<dbReference type="AlphaFoldDB" id="A0A8B6BGD1"/>
<protein>
    <submittedName>
        <fullName evidence="1">Uncharacterized protein</fullName>
    </submittedName>
</protein>
<proteinExistence type="predicted"/>
<keyword evidence="2" id="KW-1185">Reference proteome</keyword>
<dbReference type="EMBL" id="UYJE01000067">
    <property type="protein sequence ID" value="VDH89874.1"/>
    <property type="molecule type" value="Genomic_DNA"/>
</dbReference>
<sequence>MPCCDECVSISHSKCTGIKSLAGVVEKTKIEKSKESLDKDINSALHILMKIVNNKSGNIKRGEQQYESIKKTIANYREKINNHLDHLEEKLYHEIDTILIEQKSEISNLIAEIKEKSGKLKKMKDQLSAITTQVPNFNLF</sequence>
<reference evidence="1" key="1">
    <citation type="submission" date="2018-11" db="EMBL/GenBank/DDBJ databases">
        <authorList>
            <person name="Alioto T."/>
            <person name="Alioto T."/>
        </authorList>
    </citation>
    <scope>NUCLEOTIDE SEQUENCE</scope>
</reference>
<gene>
    <name evidence="1" type="ORF">MGAL_10B050976</name>
</gene>
<comment type="caution">
    <text evidence="1">The sequence shown here is derived from an EMBL/GenBank/DDBJ whole genome shotgun (WGS) entry which is preliminary data.</text>
</comment>
<evidence type="ECO:0000313" key="1">
    <source>
        <dbReference type="EMBL" id="VDH89874.1"/>
    </source>
</evidence>
<name>A0A8B6BGD1_MYTGA</name>